<dbReference type="InterPro" id="IPR004839">
    <property type="entry name" value="Aminotransferase_I/II_large"/>
</dbReference>
<evidence type="ECO:0000256" key="8">
    <source>
        <dbReference type="ARBA" id="ARBA00022898"/>
    </source>
</evidence>
<dbReference type="AlphaFoldDB" id="G7V8X7"/>
<comment type="similarity">
    <text evidence="3 11">Belongs to the class-II pyridoxal-phosphate-dependent aminotransferase family. Histidinol-phosphate aminotransferase subfamily.</text>
</comment>
<dbReference type="NCBIfam" id="TIGR01141">
    <property type="entry name" value="hisC"/>
    <property type="match status" value="1"/>
</dbReference>
<dbReference type="InterPro" id="IPR050106">
    <property type="entry name" value="HistidinolP_aminotransfase"/>
</dbReference>
<organism evidence="14 15">
    <name type="scientific">Thermovirga lienii (strain ATCC BAA-1197 / DSM 17291 / Cas60314)</name>
    <dbReference type="NCBI Taxonomy" id="580340"/>
    <lineage>
        <taxon>Bacteria</taxon>
        <taxon>Thermotogati</taxon>
        <taxon>Synergistota</taxon>
        <taxon>Synergistia</taxon>
        <taxon>Synergistales</taxon>
        <taxon>Thermovirgaceae</taxon>
        <taxon>Thermovirga</taxon>
    </lineage>
</organism>
<dbReference type="HAMAP" id="MF_01023">
    <property type="entry name" value="HisC_aminotrans_2"/>
    <property type="match status" value="1"/>
</dbReference>
<dbReference type="InterPro" id="IPR001917">
    <property type="entry name" value="Aminotrans_II_pyridoxalP_BS"/>
</dbReference>
<keyword evidence="5 11" id="KW-0032">Aminotransferase</keyword>
<comment type="catalytic activity">
    <reaction evidence="10 11">
        <text>L-histidinol phosphate + 2-oxoglutarate = 3-(imidazol-4-yl)-2-oxopropyl phosphate + L-glutamate</text>
        <dbReference type="Rhea" id="RHEA:23744"/>
        <dbReference type="ChEBI" id="CHEBI:16810"/>
        <dbReference type="ChEBI" id="CHEBI:29985"/>
        <dbReference type="ChEBI" id="CHEBI:57766"/>
        <dbReference type="ChEBI" id="CHEBI:57980"/>
        <dbReference type="EC" id="2.6.1.9"/>
    </reaction>
</comment>
<comment type="cofactor">
    <cofactor evidence="1 11">
        <name>pyridoxal 5'-phosphate</name>
        <dbReference type="ChEBI" id="CHEBI:597326"/>
    </cofactor>
</comment>
<dbReference type="Gene3D" id="3.90.1150.10">
    <property type="entry name" value="Aspartate Aminotransferase, domain 1"/>
    <property type="match status" value="1"/>
</dbReference>
<dbReference type="GO" id="GO:0000105">
    <property type="term" value="P:L-histidine biosynthetic process"/>
    <property type="evidence" value="ECO:0007669"/>
    <property type="project" value="UniProtKB-UniRule"/>
</dbReference>
<dbReference type="InterPro" id="IPR005861">
    <property type="entry name" value="HisP_aminotrans"/>
</dbReference>
<feature type="domain" description="Aminotransferase class I/classII large" evidence="13">
    <location>
        <begin position="33"/>
        <end position="359"/>
    </location>
</feature>
<comment type="pathway">
    <text evidence="2 11">Amino-acid biosynthesis; L-histidine biosynthesis; L-histidine from 5-phospho-alpha-D-ribose 1-diphosphate: step 7/9.</text>
</comment>
<dbReference type="InterPro" id="IPR015424">
    <property type="entry name" value="PyrdxlP-dep_Trfase"/>
</dbReference>
<dbReference type="OrthoDB" id="9813612at2"/>
<dbReference type="KEGG" id="tli:Tlie_1793"/>
<keyword evidence="9 11" id="KW-0368">Histidine biosynthesis</keyword>
<proteinExistence type="inferred from homology"/>
<sequence>MNIPGIRKAVLKMRPYEPGKTIEEVRRDLGLKHIIKLGSNENPYGPFPESIEAMKQEMSHGNRYPDIAFEEIKGLLAQKHGLKQENIAISHGAEGMLQSAAKTFIEEEDQVIIPMVTYKLYEELSKLMGAKIVRTPMKENTIDLLAVAKAVTEKTKLIWLCNPNNPTGTHFDLKDFSSLLDDLPEKTWVILDEAYAEFCPQDKLPNRAKLINEGKNIISVRTFSKAYGLAGLRLGYGMARPDVIRAIDTVSEPFNANRLAIAAGIAVLRDGQKSYTEALEAITRDRKRMEEALRNMECSVTPSSTNFVFFETPYDCSYLSQQLLKRGIIVRPCNIWGCDNAIRVTVGTSEEVDEFLKAIEDILKSALCSKETQREV</sequence>
<name>G7V8X7_THELD</name>
<dbReference type="eggNOG" id="COG0079">
    <property type="taxonomic scope" value="Bacteria"/>
</dbReference>
<keyword evidence="8 11" id="KW-0663">Pyridoxal phosphate</keyword>
<evidence type="ECO:0000256" key="4">
    <source>
        <dbReference type="ARBA" id="ARBA00011738"/>
    </source>
</evidence>
<dbReference type="STRING" id="580340.Tlie_1793"/>
<evidence type="ECO:0000256" key="2">
    <source>
        <dbReference type="ARBA" id="ARBA00005011"/>
    </source>
</evidence>
<dbReference type="SUPFAM" id="SSF53383">
    <property type="entry name" value="PLP-dependent transferases"/>
    <property type="match status" value="1"/>
</dbReference>
<accession>G7V8X7</accession>
<feature type="coiled-coil region" evidence="12">
    <location>
        <begin position="272"/>
        <end position="299"/>
    </location>
</feature>
<dbReference type="Proteomes" id="UP000005868">
    <property type="component" value="Chromosome"/>
</dbReference>
<dbReference type="EMBL" id="CP003096">
    <property type="protein sequence ID" value="AER67511.1"/>
    <property type="molecule type" value="Genomic_DNA"/>
</dbReference>
<evidence type="ECO:0000313" key="15">
    <source>
        <dbReference type="Proteomes" id="UP000005868"/>
    </source>
</evidence>
<dbReference type="GO" id="GO:0004400">
    <property type="term" value="F:histidinol-phosphate transaminase activity"/>
    <property type="evidence" value="ECO:0007669"/>
    <property type="project" value="UniProtKB-UniRule"/>
</dbReference>
<evidence type="ECO:0000313" key="14">
    <source>
        <dbReference type="EMBL" id="AER67511.1"/>
    </source>
</evidence>
<keyword evidence="7 11" id="KW-0808">Transferase</keyword>
<dbReference type="PROSITE" id="PS00599">
    <property type="entry name" value="AA_TRANSFER_CLASS_2"/>
    <property type="match status" value="1"/>
</dbReference>
<evidence type="ECO:0000256" key="3">
    <source>
        <dbReference type="ARBA" id="ARBA00007970"/>
    </source>
</evidence>
<dbReference type="EC" id="2.6.1.9" evidence="11"/>
<evidence type="ECO:0000256" key="11">
    <source>
        <dbReference type="HAMAP-Rule" id="MF_01023"/>
    </source>
</evidence>
<evidence type="ECO:0000256" key="12">
    <source>
        <dbReference type="SAM" id="Coils"/>
    </source>
</evidence>
<keyword evidence="6 11" id="KW-0028">Amino-acid biosynthesis</keyword>
<gene>
    <name evidence="11" type="primary">hisC</name>
    <name evidence="14" type="ordered locus">Tlie_1793</name>
</gene>
<keyword evidence="12" id="KW-0175">Coiled coil</keyword>
<feature type="modified residue" description="N6-(pyridoxal phosphate)lysine" evidence="11">
    <location>
        <position position="225"/>
    </location>
</feature>
<dbReference type="PANTHER" id="PTHR43643:SF6">
    <property type="entry name" value="HISTIDINOL-PHOSPHATE AMINOTRANSFERASE"/>
    <property type="match status" value="1"/>
</dbReference>
<dbReference type="UniPathway" id="UPA00031">
    <property type="reaction ID" value="UER00012"/>
</dbReference>
<evidence type="ECO:0000256" key="6">
    <source>
        <dbReference type="ARBA" id="ARBA00022605"/>
    </source>
</evidence>
<dbReference type="InterPro" id="IPR015422">
    <property type="entry name" value="PyrdxlP-dep_Trfase_small"/>
</dbReference>
<dbReference type="InterPro" id="IPR015421">
    <property type="entry name" value="PyrdxlP-dep_Trfase_major"/>
</dbReference>
<comment type="subunit">
    <text evidence="4 11">Homodimer.</text>
</comment>
<evidence type="ECO:0000256" key="10">
    <source>
        <dbReference type="ARBA" id="ARBA00047481"/>
    </source>
</evidence>
<dbReference type="GO" id="GO:0030170">
    <property type="term" value="F:pyridoxal phosphate binding"/>
    <property type="evidence" value="ECO:0007669"/>
    <property type="project" value="InterPro"/>
</dbReference>
<reference evidence="14 15" key="2">
    <citation type="journal article" date="2012" name="Stand. Genomic Sci.">
        <title>Genome sequence of the moderately thermophilic, amino-acid-degrading and sulfur-reducing bacterium Thermovirga lienii type strain (Cas60314(T)).</title>
        <authorList>
            <person name="Goker M."/>
            <person name="Saunders E."/>
            <person name="Lapidus A."/>
            <person name="Nolan M."/>
            <person name="Lucas S."/>
            <person name="Hammon N."/>
            <person name="Deshpande S."/>
            <person name="Cheng J.F."/>
            <person name="Han C."/>
            <person name="Tapia R."/>
            <person name="Goodwin L.A."/>
            <person name="Pitluck S."/>
            <person name="Liolios K."/>
            <person name="Mavromatis K."/>
            <person name="Pagani I."/>
            <person name="Ivanova N."/>
            <person name="Mikhailova N."/>
            <person name="Pati A."/>
            <person name="Chen A."/>
            <person name="Palaniappan K."/>
            <person name="Land M."/>
            <person name="Chang Y.J."/>
            <person name="Jeffries C.D."/>
            <person name="Brambilla E.M."/>
            <person name="Rohde M."/>
            <person name="Spring S."/>
            <person name="Detter J.C."/>
            <person name="Woyke T."/>
            <person name="Bristow J."/>
            <person name="Eisen J.A."/>
            <person name="Markowitz V."/>
            <person name="Hugenholtz P."/>
            <person name="Kyrpides N.C."/>
            <person name="Klenk H.P."/>
        </authorList>
    </citation>
    <scope>NUCLEOTIDE SEQUENCE [LARGE SCALE GENOMIC DNA]</scope>
    <source>
        <strain evidence="15">ATCC BAA-1197 / DSM 17291 / Cas60314</strain>
    </source>
</reference>
<dbReference type="Gene3D" id="3.40.640.10">
    <property type="entry name" value="Type I PLP-dependent aspartate aminotransferase-like (Major domain)"/>
    <property type="match status" value="1"/>
</dbReference>
<dbReference type="Pfam" id="PF00155">
    <property type="entry name" value="Aminotran_1_2"/>
    <property type="match status" value="1"/>
</dbReference>
<protein>
    <recommendedName>
        <fullName evidence="11">Histidinol-phosphate aminotransferase</fullName>
        <ecNumber evidence="11">2.6.1.9</ecNumber>
    </recommendedName>
    <alternativeName>
        <fullName evidence="11">Imidazole acetol-phosphate transaminase</fullName>
    </alternativeName>
</protein>
<evidence type="ECO:0000259" key="13">
    <source>
        <dbReference type="Pfam" id="PF00155"/>
    </source>
</evidence>
<dbReference type="CDD" id="cd00609">
    <property type="entry name" value="AAT_like"/>
    <property type="match status" value="1"/>
</dbReference>
<keyword evidence="15" id="KW-1185">Reference proteome</keyword>
<evidence type="ECO:0000256" key="7">
    <source>
        <dbReference type="ARBA" id="ARBA00022679"/>
    </source>
</evidence>
<dbReference type="PANTHER" id="PTHR43643">
    <property type="entry name" value="HISTIDINOL-PHOSPHATE AMINOTRANSFERASE 2"/>
    <property type="match status" value="1"/>
</dbReference>
<dbReference type="HOGENOM" id="CLU_017584_3_3_0"/>
<reference evidence="15" key="1">
    <citation type="submission" date="2011-10" db="EMBL/GenBank/DDBJ databases">
        <title>The complete genome of chromosome of Thermovirga lienii DSM 17291.</title>
        <authorList>
            <consortium name="US DOE Joint Genome Institute (JGI-PGF)"/>
            <person name="Lucas S."/>
            <person name="Copeland A."/>
            <person name="Lapidus A."/>
            <person name="Glavina del Rio T."/>
            <person name="Dalin E."/>
            <person name="Tice H."/>
            <person name="Bruce D."/>
            <person name="Goodwin L."/>
            <person name="Pitluck S."/>
            <person name="Peters L."/>
            <person name="Mikhailova N."/>
            <person name="Saunders E."/>
            <person name="Kyrpides N."/>
            <person name="Mavromatis K."/>
            <person name="Ivanova N."/>
            <person name="Last F.I."/>
            <person name="Brettin T."/>
            <person name="Detter J.C."/>
            <person name="Han C."/>
            <person name="Larimer F."/>
            <person name="Land M."/>
            <person name="Hauser L."/>
            <person name="Markowitz V."/>
            <person name="Cheng J.-F."/>
            <person name="Hugenholtz P."/>
            <person name="Woyke T."/>
            <person name="Wu D."/>
            <person name="Spring S."/>
            <person name="Schroeder M."/>
            <person name="Brambilla E.-M."/>
            <person name="Klenk H.-P."/>
            <person name="Eisen J.A."/>
        </authorList>
    </citation>
    <scope>NUCLEOTIDE SEQUENCE [LARGE SCALE GENOMIC DNA]</scope>
    <source>
        <strain evidence="15">ATCC BAA-1197 / DSM 17291 / Cas60314</strain>
    </source>
</reference>
<evidence type="ECO:0000256" key="5">
    <source>
        <dbReference type="ARBA" id="ARBA00022576"/>
    </source>
</evidence>
<evidence type="ECO:0000256" key="1">
    <source>
        <dbReference type="ARBA" id="ARBA00001933"/>
    </source>
</evidence>
<evidence type="ECO:0000256" key="9">
    <source>
        <dbReference type="ARBA" id="ARBA00023102"/>
    </source>
</evidence>